<dbReference type="EMBL" id="KN414841">
    <property type="protein sequence ID" value="KHG20095.1"/>
    <property type="molecule type" value="Genomic_DNA"/>
</dbReference>
<proteinExistence type="predicted"/>
<reference evidence="2" key="1">
    <citation type="submission" date="2014-09" db="EMBL/GenBank/DDBJ databases">
        <authorList>
            <person name="Mudge J."/>
            <person name="Ramaraj T."/>
            <person name="Lindquist I.E."/>
            <person name="Bharti A.K."/>
            <person name="Sundararajan A."/>
            <person name="Cameron C.T."/>
            <person name="Woodward J.E."/>
            <person name="May G.D."/>
            <person name="Brubaker C."/>
            <person name="Broadhvest J."/>
            <person name="Wilkins T.A."/>
        </authorList>
    </citation>
    <scope>NUCLEOTIDE SEQUENCE</scope>
    <source>
        <strain evidence="2">cv. AKA8401</strain>
    </source>
</reference>
<organism evidence="1 2">
    <name type="scientific">Gossypium arboreum</name>
    <name type="common">Tree cotton</name>
    <name type="synonym">Gossypium nanking</name>
    <dbReference type="NCBI Taxonomy" id="29729"/>
    <lineage>
        <taxon>Eukaryota</taxon>
        <taxon>Viridiplantae</taxon>
        <taxon>Streptophyta</taxon>
        <taxon>Embryophyta</taxon>
        <taxon>Tracheophyta</taxon>
        <taxon>Spermatophyta</taxon>
        <taxon>Magnoliopsida</taxon>
        <taxon>eudicotyledons</taxon>
        <taxon>Gunneridae</taxon>
        <taxon>Pentapetalae</taxon>
        <taxon>rosids</taxon>
        <taxon>malvids</taxon>
        <taxon>Malvales</taxon>
        <taxon>Malvaceae</taxon>
        <taxon>Malvoideae</taxon>
        <taxon>Gossypium</taxon>
    </lineage>
</organism>
<evidence type="ECO:0000313" key="1">
    <source>
        <dbReference type="EMBL" id="KHG20095.1"/>
    </source>
</evidence>
<dbReference type="AlphaFoldDB" id="A0A0B0P4W5"/>
<protein>
    <submittedName>
        <fullName evidence="1">Uncharacterized protein</fullName>
    </submittedName>
</protein>
<name>A0A0B0P4W5_GOSAR</name>
<accession>A0A0B0P4W5</accession>
<keyword evidence="2" id="KW-1185">Reference proteome</keyword>
<dbReference type="Proteomes" id="UP000032142">
    <property type="component" value="Unassembled WGS sequence"/>
</dbReference>
<gene>
    <name evidence="1" type="ORF">F383_09450</name>
</gene>
<evidence type="ECO:0000313" key="2">
    <source>
        <dbReference type="Proteomes" id="UP000032142"/>
    </source>
</evidence>
<sequence length="22" mass="2476">MPTCLTVVCFKRVDTITLCKTC</sequence>